<evidence type="ECO:0000313" key="2">
    <source>
        <dbReference type="Proteomes" id="UP000593765"/>
    </source>
</evidence>
<accession>A0A7M2X1G9</accession>
<dbReference type="SUPFAM" id="SSF48239">
    <property type="entry name" value="Terpenoid cyclases/Protein prenyltransferases"/>
    <property type="match status" value="1"/>
</dbReference>
<dbReference type="KEGG" id="hbs:IPV69_04235"/>
<dbReference type="Gene3D" id="1.50.10.20">
    <property type="match status" value="1"/>
</dbReference>
<evidence type="ECO:0008006" key="3">
    <source>
        <dbReference type="Google" id="ProtNLM"/>
    </source>
</evidence>
<dbReference type="RefSeq" id="WP_206293673.1">
    <property type="nucleotide sequence ID" value="NZ_CP063458.1"/>
</dbReference>
<dbReference type="CDD" id="cd00688">
    <property type="entry name" value="ISOPREN_C2_like"/>
    <property type="match status" value="1"/>
</dbReference>
<protein>
    <recommendedName>
        <fullName evidence="3">Squalene cyclase C-terminal domain-containing protein</fullName>
    </recommendedName>
</protein>
<gene>
    <name evidence="1" type="ORF">IPV69_04235</name>
</gene>
<dbReference type="EMBL" id="CP063458">
    <property type="protein sequence ID" value="QOV90580.1"/>
    <property type="molecule type" value="Genomic_DNA"/>
</dbReference>
<sequence length="356" mass="39081">MTGIQEDSMKHTLAFLSALLLTPLAAIQAAEATNSVESATQRGLARVMQAASRWQTHKTCFSCHHQTLPMLAALEGARVGIPLDKAWLKSQADTTLKYFEDRIESMDDGDHVPGGAATVAFGLWALDLDHRPSDKTTTSMVTYLLKIQGVTRLRDGSKEIPLPEARDGHWQASCRRAPMQASLIGDTVLVLIGLEKYGTKEQRSLVAGARTKAEQWLANTPLRDQQDRLWRLWGLHHLGGAEALKQNTLAAVIAAQRDDGGWAETKDRESDAYSTGQTLFMLLKTGTAAEHPAIVRARDYLLKTQRADGSWLAESHVKFKAQPYFDNGDPHGEHQFLSIAATAWAVAGLAQLRPAK</sequence>
<proteinExistence type="predicted"/>
<dbReference type="AlphaFoldDB" id="A0A7M2X1G9"/>
<keyword evidence="2" id="KW-1185">Reference proteome</keyword>
<name>A0A7M2X1G9_9BACT</name>
<organism evidence="1 2">
    <name type="scientific">Humisphaera borealis</name>
    <dbReference type="NCBI Taxonomy" id="2807512"/>
    <lineage>
        <taxon>Bacteria</taxon>
        <taxon>Pseudomonadati</taxon>
        <taxon>Planctomycetota</taxon>
        <taxon>Phycisphaerae</taxon>
        <taxon>Tepidisphaerales</taxon>
        <taxon>Tepidisphaeraceae</taxon>
        <taxon>Humisphaera</taxon>
    </lineage>
</organism>
<dbReference type="Proteomes" id="UP000593765">
    <property type="component" value="Chromosome"/>
</dbReference>
<evidence type="ECO:0000313" key="1">
    <source>
        <dbReference type="EMBL" id="QOV90580.1"/>
    </source>
</evidence>
<dbReference type="InterPro" id="IPR008930">
    <property type="entry name" value="Terpenoid_cyclase/PrenylTrfase"/>
</dbReference>
<reference evidence="1 2" key="1">
    <citation type="submission" date="2020-10" db="EMBL/GenBank/DDBJ databases">
        <title>Wide distribution of Phycisphaera-like planctomycetes from WD2101 soil group in peatlands and genome analysis of the first cultivated representative.</title>
        <authorList>
            <person name="Dedysh S.N."/>
            <person name="Beletsky A.V."/>
            <person name="Ivanova A."/>
            <person name="Kulichevskaya I.S."/>
            <person name="Suzina N.E."/>
            <person name="Philippov D.A."/>
            <person name="Rakitin A.L."/>
            <person name="Mardanov A.V."/>
            <person name="Ravin N.V."/>
        </authorList>
    </citation>
    <scope>NUCLEOTIDE SEQUENCE [LARGE SCALE GENOMIC DNA]</scope>
    <source>
        <strain evidence="1 2">M1803</strain>
    </source>
</reference>